<reference evidence="1" key="1">
    <citation type="journal article" date="2021" name="bioRxiv">
        <title>Whole Genome Assembly and Annotation of Northern Wild Rice, Zizania palustris L., Supports a Whole Genome Duplication in the Zizania Genus.</title>
        <authorList>
            <person name="Haas M."/>
            <person name="Kono T."/>
            <person name="Macchietto M."/>
            <person name="Millas R."/>
            <person name="McGilp L."/>
            <person name="Shao M."/>
            <person name="Duquette J."/>
            <person name="Hirsch C.N."/>
            <person name="Kimball J."/>
        </authorList>
    </citation>
    <scope>NUCLEOTIDE SEQUENCE</scope>
    <source>
        <tissue evidence="1">Fresh leaf tissue</tissue>
    </source>
</reference>
<evidence type="ECO:0000313" key="2">
    <source>
        <dbReference type="Proteomes" id="UP000729402"/>
    </source>
</evidence>
<dbReference type="EMBL" id="JAAALK010000285">
    <property type="protein sequence ID" value="KAG8066845.1"/>
    <property type="molecule type" value="Genomic_DNA"/>
</dbReference>
<dbReference type="AlphaFoldDB" id="A0A8J5S1R3"/>
<comment type="caution">
    <text evidence="1">The sequence shown here is derived from an EMBL/GenBank/DDBJ whole genome shotgun (WGS) entry which is preliminary data.</text>
</comment>
<sequence length="100" mass="11287">MRWGTAVVWWALEKRSGDSVPHPAVTDRLLRLRLAREAATLGPRATRSNCFAARSEILRCLASPSPPLPTDRSLPPPWVGLGYRTELKSKIARTRPREMR</sequence>
<gene>
    <name evidence="1" type="ORF">GUJ93_ZPchr0004g40463</name>
</gene>
<reference evidence="1" key="2">
    <citation type="submission" date="2021-02" db="EMBL/GenBank/DDBJ databases">
        <authorList>
            <person name="Kimball J.A."/>
            <person name="Haas M.W."/>
            <person name="Macchietto M."/>
            <person name="Kono T."/>
            <person name="Duquette J."/>
            <person name="Shao M."/>
        </authorList>
    </citation>
    <scope>NUCLEOTIDE SEQUENCE</scope>
    <source>
        <tissue evidence="1">Fresh leaf tissue</tissue>
    </source>
</reference>
<dbReference type="Proteomes" id="UP000729402">
    <property type="component" value="Unassembled WGS sequence"/>
</dbReference>
<evidence type="ECO:0000313" key="1">
    <source>
        <dbReference type="EMBL" id="KAG8066845.1"/>
    </source>
</evidence>
<keyword evidence="2" id="KW-1185">Reference proteome</keyword>
<proteinExistence type="predicted"/>
<organism evidence="1 2">
    <name type="scientific">Zizania palustris</name>
    <name type="common">Northern wild rice</name>
    <dbReference type="NCBI Taxonomy" id="103762"/>
    <lineage>
        <taxon>Eukaryota</taxon>
        <taxon>Viridiplantae</taxon>
        <taxon>Streptophyta</taxon>
        <taxon>Embryophyta</taxon>
        <taxon>Tracheophyta</taxon>
        <taxon>Spermatophyta</taxon>
        <taxon>Magnoliopsida</taxon>
        <taxon>Liliopsida</taxon>
        <taxon>Poales</taxon>
        <taxon>Poaceae</taxon>
        <taxon>BOP clade</taxon>
        <taxon>Oryzoideae</taxon>
        <taxon>Oryzeae</taxon>
        <taxon>Zizaniinae</taxon>
        <taxon>Zizania</taxon>
    </lineage>
</organism>
<protein>
    <submittedName>
        <fullName evidence="1">Uncharacterized protein</fullName>
    </submittedName>
</protein>
<accession>A0A8J5S1R3</accession>
<name>A0A8J5S1R3_ZIZPA</name>